<proteinExistence type="predicted"/>
<dbReference type="InterPro" id="IPR002711">
    <property type="entry name" value="HNH"/>
</dbReference>
<keyword evidence="2" id="KW-0255">Endonuclease</keyword>
<keyword evidence="2" id="KW-0378">Hydrolase</keyword>
<keyword evidence="2" id="KW-0540">Nuclease</keyword>
<dbReference type="STRING" id="403935.SAMN05216481_105315"/>
<dbReference type="Proteomes" id="UP000199055">
    <property type="component" value="Unassembled WGS sequence"/>
</dbReference>
<dbReference type="EMBL" id="FOET01000005">
    <property type="protein sequence ID" value="SEQ29472.1"/>
    <property type="molecule type" value="Genomic_DNA"/>
</dbReference>
<dbReference type="AlphaFoldDB" id="A0A1H9EV07"/>
<dbReference type="GO" id="GO:0004519">
    <property type="term" value="F:endonuclease activity"/>
    <property type="evidence" value="ECO:0007669"/>
    <property type="project" value="UniProtKB-KW"/>
</dbReference>
<dbReference type="InterPro" id="IPR003615">
    <property type="entry name" value="HNH_nuc"/>
</dbReference>
<protein>
    <submittedName>
        <fullName evidence="2">HNH endonuclease</fullName>
    </submittedName>
</protein>
<dbReference type="Gene3D" id="1.10.30.50">
    <property type="match status" value="1"/>
</dbReference>
<dbReference type="CDD" id="cd00085">
    <property type="entry name" value="HNHc"/>
    <property type="match status" value="1"/>
</dbReference>
<name>A0A1H9EV07_9ACTN</name>
<dbReference type="GO" id="GO:0008270">
    <property type="term" value="F:zinc ion binding"/>
    <property type="evidence" value="ECO:0007669"/>
    <property type="project" value="InterPro"/>
</dbReference>
<sequence length="277" mass="30696">MENRPKPPVDVKRKLRQHARFGCCRCGIPIYQYHHIIPYSREQHFRVEDMMLLCPLCHDMASKGALSEAQQREIQANHFNSRRGLTGGMLHVNQEYCAVLAGGVLLAGEGPLLIANEEPLLSLSPGNDGHLRLSATLYDRLGNLIALIDDNERVSGDAAIWDLEAEHRKLVVRSAANQVAMHLSAKGEPAHLRAKFWHSGSLIDLRGVGIRVDGVNAGQEISQGLAFAGMMLKVNTLDQVVEIDSQLKSGFLISEYDPDVRLRKAIAAWQKLKPKST</sequence>
<evidence type="ECO:0000259" key="1">
    <source>
        <dbReference type="SMART" id="SM00507"/>
    </source>
</evidence>
<feature type="domain" description="HNH nuclease" evidence="1">
    <location>
        <begin position="10"/>
        <end position="59"/>
    </location>
</feature>
<reference evidence="2 3" key="1">
    <citation type="submission" date="2016-10" db="EMBL/GenBank/DDBJ databases">
        <authorList>
            <person name="de Groot N.N."/>
        </authorList>
    </citation>
    <scope>NUCLEOTIDE SEQUENCE [LARGE SCALE GENOMIC DNA]</scope>
    <source>
        <strain evidence="2 3">CGMCC 4.3519</strain>
    </source>
</reference>
<accession>A0A1H9EV07</accession>
<evidence type="ECO:0000313" key="3">
    <source>
        <dbReference type="Proteomes" id="UP000199055"/>
    </source>
</evidence>
<gene>
    <name evidence="2" type="ORF">SAMN05216481_105315</name>
</gene>
<keyword evidence="3" id="KW-1185">Reference proteome</keyword>
<evidence type="ECO:0000313" key="2">
    <source>
        <dbReference type="EMBL" id="SEQ29472.1"/>
    </source>
</evidence>
<organism evidence="2 3">
    <name type="scientific">Streptomyces radiopugnans</name>
    <dbReference type="NCBI Taxonomy" id="403935"/>
    <lineage>
        <taxon>Bacteria</taxon>
        <taxon>Bacillati</taxon>
        <taxon>Actinomycetota</taxon>
        <taxon>Actinomycetes</taxon>
        <taxon>Kitasatosporales</taxon>
        <taxon>Streptomycetaceae</taxon>
        <taxon>Streptomyces</taxon>
    </lineage>
</organism>
<dbReference type="GO" id="GO:0003676">
    <property type="term" value="F:nucleic acid binding"/>
    <property type="evidence" value="ECO:0007669"/>
    <property type="project" value="InterPro"/>
</dbReference>
<dbReference type="SMART" id="SM00507">
    <property type="entry name" value="HNHc"/>
    <property type="match status" value="1"/>
</dbReference>
<dbReference type="Pfam" id="PF01844">
    <property type="entry name" value="HNH"/>
    <property type="match status" value="1"/>
</dbReference>